<dbReference type="Gene3D" id="1.10.630.10">
    <property type="entry name" value="Cytochrome P450"/>
    <property type="match status" value="1"/>
</dbReference>
<dbReference type="OrthoDB" id="3945418at2759"/>
<evidence type="ECO:0000256" key="6">
    <source>
        <dbReference type="SAM" id="Phobius"/>
    </source>
</evidence>
<keyword evidence="3 4" id="KW-0408">Iron</keyword>
<dbReference type="PRINTS" id="PR00385">
    <property type="entry name" value="P450"/>
</dbReference>
<dbReference type="GO" id="GO:0005506">
    <property type="term" value="F:iron ion binding"/>
    <property type="evidence" value="ECO:0007669"/>
    <property type="project" value="InterPro"/>
</dbReference>
<accession>A0A9P7B002</accession>
<keyword evidence="6" id="KW-0812">Transmembrane</keyword>
<keyword evidence="8" id="KW-1185">Reference proteome</keyword>
<comment type="cofactor">
    <cofactor evidence="1 4">
        <name>heme</name>
        <dbReference type="ChEBI" id="CHEBI:30413"/>
    </cofactor>
</comment>
<dbReference type="GO" id="GO:0004497">
    <property type="term" value="F:monooxygenase activity"/>
    <property type="evidence" value="ECO:0007669"/>
    <property type="project" value="UniProtKB-KW"/>
</dbReference>
<proteinExistence type="inferred from homology"/>
<evidence type="ECO:0000256" key="5">
    <source>
        <dbReference type="RuleBase" id="RU000461"/>
    </source>
</evidence>
<feature type="transmembrane region" description="Helical" evidence="6">
    <location>
        <begin position="6"/>
        <end position="31"/>
    </location>
</feature>
<dbReference type="PANTHER" id="PTHR24305">
    <property type="entry name" value="CYTOCHROME P450"/>
    <property type="match status" value="1"/>
</dbReference>
<gene>
    <name evidence="7" type="ORF">D0Z07_1246</name>
</gene>
<dbReference type="GO" id="GO:0016705">
    <property type="term" value="F:oxidoreductase activity, acting on paired donors, with incorporation or reduction of molecular oxygen"/>
    <property type="evidence" value="ECO:0007669"/>
    <property type="project" value="InterPro"/>
</dbReference>
<dbReference type="Proteomes" id="UP000785200">
    <property type="component" value="Unassembled WGS sequence"/>
</dbReference>
<dbReference type="GO" id="GO:0020037">
    <property type="term" value="F:heme binding"/>
    <property type="evidence" value="ECO:0007669"/>
    <property type="project" value="InterPro"/>
</dbReference>
<evidence type="ECO:0000256" key="4">
    <source>
        <dbReference type="PIRSR" id="PIRSR602401-1"/>
    </source>
</evidence>
<dbReference type="Pfam" id="PF00067">
    <property type="entry name" value="p450"/>
    <property type="match status" value="1"/>
</dbReference>
<dbReference type="AlphaFoldDB" id="A0A9P7B002"/>
<evidence type="ECO:0000256" key="2">
    <source>
        <dbReference type="ARBA" id="ARBA00022723"/>
    </source>
</evidence>
<evidence type="ECO:0000256" key="1">
    <source>
        <dbReference type="ARBA" id="ARBA00001971"/>
    </source>
</evidence>
<dbReference type="SUPFAM" id="SSF48264">
    <property type="entry name" value="Cytochrome P450"/>
    <property type="match status" value="1"/>
</dbReference>
<feature type="binding site" description="axial binding residue" evidence="4">
    <location>
        <position position="432"/>
    </location>
    <ligand>
        <name>heme</name>
        <dbReference type="ChEBI" id="CHEBI:30413"/>
    </ligand>
    <ligandPart>
        <name>Fe</name>
        <dbReference type="ChEBI" id="CHEBI:18248"/>
    </ligandPart>
</feature>
<dbReference type="PANTHER" id="PTHR24305:SF152">
    <property type="entry name" value="P450, PUTATIVE (EUROFUNG)-RELATED"/>
    <property type="match status" value="1"/>
</dbReference>
<keyword evidence="4 5" id="KW-0349">Heme</keyword>
<dbReference type="PRINTS" id="PR00463">
    <property type="entry name" value="EP450I"/>
</dbReference>
<comment type="caution">
    <text evidence="7">The sequence shown here is derived from an EMBL/GenBank/DDBJ whole genome shotgun (WGS) entry which is preliminary data.</text>
</comment>
<dbReference type="CDD" id="cd11062">
    <property type="entry name" value="CYP58-like"/>
    <property type="match status" value="1"/>
</dbReference>
<dbReference type="InterPro" id="IPR002401">
    <property type="entry name" value="Cyt_P450_E_grp-I"/>
</dbReference>
<dbReference type="EMBL" id="VNKQ01000003">
    <property type="protein sequence ID" value="KAG0652243.1"/>
    <property type="molecule type" value="Genomic_DNA"/>
</dbReference>
<dbReference type="InterPro" id="IPR036396">
    <property type="entry name" value="Cyt_P450_sf"/>
</dbReference>
<keyword evidence="5 7" id="KW-0503">Monooxygenase</keyword>
<reference evidence="7" key="1">
    <citation type="submission" date="2019-07" db="EMBL/GenBank/DDBJ databases">
        <title>Hyphodiscus hymeniophilus genome sequencing and assembly.</title>
        <authorList>
            <person name="Kramer G."/>
            <person name="Nodwell J."/>
        </authorList>
    </citation>
    <scope>NUCLEOTIDE SEQUENCE</scope>
    <source>
        <strain evidence="7">ATCC 34498</strain>
    </source>
</reference>
<keyword evidence="5" id="KW-0560">Oxidoreductase</keyword>
<keyword evidence="6" id="KW-0472">Membrane</keyword>
<keyword evidence="6" id="KW-1133">Transmembrane helix</keyword>
<dbReference type="InterPro" id="IPR050121">
    <property type="entry name" value="Cytochrome_P450_monoxygenase"/>
</dbReference>
<evidence type="ECO:0000313" key="7">
    <source>
        <dbReference type="EMBL" id="KAG0652243.1"/>
    </source>
</evidence>
<comment type="similarity">
    <text evidence="5">Belongs to the cytochrome P450 family.</text>
</comment>
<dbReference type="PROSITE" id="PS00086">
    <property type="entry name" value="CYTOCHROME_P450"/>
    <property type="match status" value="1"/>
</dbReference>
<dbReference type="InterPro" id="IPR017972">
    <property type="entry name" value="Cyt_P450_CS"/>
</dbReference>
<evidence type="ECO:0000256" key="3">
    <source>
        <dbReference type="ARBA" id="ARBA00023004"/>
    </source>
</evidence>
<dbReference type="InterPro" id="IPR001128">
    <property type="entry name" value="Cyt_P450"/>
</dbReference>
<evidence type="ECO:0000313" key="8">
    <source>
        <dbReference type="Proteomes" id="UP000785200"/>
    </source>
</evidence>
<sequence length="494" mass="54740">MQYPAWILLLGATGAYLAIKLMSTVIYNLYFHPLAKVPGPKIAAATYLYQTYFSLVGPVVRITPDEVHLCDADNYEIINFVGSKYPKSALYDAFGIGYSTFSTRSVETHRIRRGALNPFFSRKMVLQLEHIVQDKAEKVSALTAKAFASGKAMNLHYAFRAVSVDVITEYAFAGCYDLLDRPDLGQHFFEMIQGLGPTMWVFQQWPALQKFALGLPPVIAKALSAPIGQVLEMTEHCRKQCAAVKEVLDSGKTSDERPSIFQALLSPNEKDPDYVVPSVDDLKDEAYSMLAAAADTTGNAMTVSAYKVVSDPEIYAKVKQELEVAFPDANATLDFITLESLPYLSAVIKEGLRLSFGVPGRLPRDVPDGGQVFNGVFIPAGYTVSMSSWVLHQDPEYFPDPQRFDPGRWLDAKEARRIEKAFVPFGKGTRGCVGMPLAYCELYVTLGTLFRRFGDMKSNVLTREDLVYDDHFSGYHPVGATKFHVSSESSGKAE</sequence>
<protein>
    <submittedName>
        <fullName evidence="7">Cytochrome P450 monooxygenase</fullName>
    </submittedName>
</protein>
<keyword evidence="2 4" id="KW-0479">Metal-binding</keyword>
<name>A0A9P7B002_9HELO</name>
<organism evidence="7 8">
    <name type="scientific">Hyphodiscus hymeniophilus</name>
    <dbReference type="NCBI Taxonomy" id="353542"/>
    <lineage>
        <taxon>Eukaryota</taxon>
        <taxon>Fungi</taxon>
        <taxon>Dikarya</taxon>
        <taxon>Ascomycota</taxon>
        <taxon>Pezizomycotina</taxon>
        <taxon>Leotiomycetes</taxon>
        <taxon>Helotiales</taxon>
        <taxon>Hyphodiscaceae</taxon>
        <taxon>Hyphodiscus</taxon>
    </lineage>
</organism>